<evidence type="ECO:0000313" key="1">
    <source>
        <dbReference type="EMBL" id="CAB4048790.1"/>
    </source>
</evidence>
<dbReference type="GO" id="GO:0004013">
    <property type="term" value="F:adenosylhomocysteinase activity"/>
    <property type="evidence" value="ECO:0007669"/>
    <property type="project" value="TreeGrafter"/>
</dbReference>
<dbReference type="InterPro" id="IPR042172">
    <property type="entry name" value="Adenosylhomocyst_ase-like_sf"/>
</dbReference>
<dbReference type="SUPFAM" id="SSF52283">
    <property type="entry name" value="Formate/glycerate dehydrogenase catalytic domain-like"/>
    <property type="match status" value="1"/>
</dbReference>
<accession>A0A6J5K4P7</accession>
<sequence length="47" mass="5035">MPGLMAIRRELQPIQPLAGAHIAGSLHMTIETSVLIETLEALGAKVR</sequence>
<dbReference type="GO" id="GO:0005829">
    <property type="term" value="C:cytosol"/>
    <property type="evidence" value="ECO:0007669"/>
    <property type="project" value="TreeGrafter"/>
</dbReference>
<dbReference type="GO" id="GO:0033353">
    <property type="term" value="P:S-adenosylmethionine cycle"/>
    <property type="evidence" value="ECO:0007669"/>
    <property type="project" value="TreeGrafter"/>
</dbReference>
<dbReference type="AlphaFoldDB" id="A0A6J5K4P7"/>
<proteinExistence type="predicted"/>
<dbReference type="Gene3D" id="3.40.50.1480">
    <property type="entry name" value="Adenosylhomocysteinase-like"/>
    <property type="match status" value="1"/>
</dbReference>
<dbReference type="Proteomes" id="UP000494102">
    <property type="component" value="Unassembled WGS sequence"/>
</dbReference>
<dbReference type="InterPro" id="IPR000043">
    <property type="entry name" value="Adenosylhomocysteinase-like"/>
</dbReference>
<protein>
    <submittedName>
        <fullName evidence="1">Adenosylhomocysteinase</fullName>
        <ecNumber evidence="1">3.3.1.1</ecNumber>
    </submittedName>
</protein>
<dbReference type="EMBL" id="CADILN010000002">
    <property type="protein sequence ID" value="CAB4048790.1"/>
    <property type="molecule type" value="Genomic_DNA"/>
</dbReference>
<gene>
    <name evidence="1" type="primary">ahcY_2</name>
    <name evidence="1" type="ORF">LMG9964_02431</name>
</gene>
<dbReference type="PANTHER" id="PTHR23420:SF0">
    <property type="entry name" value="ADENOSYLHOMOCYSTEINASE"/>
    <property type="match status" value="1"/>
</dbReference>
<organism evidence="1 2">
    <name type="scientific">Paraburkholderia phenoliruptrix</name>
    <dbReference type="NCBI Taxonomy" id="252970"/>
    <lineage>
        <taxon>Bacteria</taxon>
        <taxon>Pseudomonadati</taxon>
        <taxon>Pseudomonadota</taxon>
        <taxon>Betaproteobacteria</taxon>
        <taxon>Burkholderiales</taxon>
        <taxon>Burkholderiaceae</taxon>
        <taxon>Paraburkholderia</taxon>
    </lineage>
</organism>
<evidence type="ECO:0000313" key="2">
    <source>
        <dbReference type="Proteomes" id="UP000494102"/>
    </source>
</evidence>
<dbReference type="EC" id="3.3.1.1" evidence="1"/>
<dbReference type="Pfam" id="PF05221">
    <property type="entry name" value="AdoHcyase"/>
    <property type="match status" value="1"/>
</dbReference>
<reference evidence="1 2" key="1">
    <citation type="submission" date="2020-04" db="EMBL/GenBank/DDBJ databases">
        <authorList>
            <person name="De Canck E."/>
        </authorList>
    </citation>
    <scope>NUCLEOTIDE SEQUENCE [LARGE SCALE GENOMIC DNA]</scope>
    <source>
        <strain evidence="1 2">LMG 9964</strain>
    </source>
</reference>
<keyword evidence="1" id="KW-0378">Hydrolase</keyword>
<dbReference type="PANTHER" id="PTHR23420">
    <property type="entry name" value="ADENOSYLHOMOCYSTEINASE"/>
    <property type="match status" value="1"/>
</dbReference>
<name>A0A6J5K4P7_9BURK</name>